<dbReference type="STRING" id="1409788.NC99_14280"/>
<dbReference type="AlphaFoldDB" id="A0A0L8VBC5"/>
<dbReference type="Pfam" id="PF13810">
    <property type="entry name" value="DUF4185"/>
    <property type="match status" value="1"/>
</dbReference>
<dbReference type="PATRIC" id="fig|1409788.3.peg.1459"/>
<evidence type="ECO:0000313" key="3">
    <source>
        <dbReference type="Proteomes" id="UP000036958"/>
    </source>
</evidence>
<gene>
    <name evidence="2" type="ORF">NC99_14280</name>
</gene>
<reference evidence="3" key="1">
    <citation type="submission" date="2015-07" db="EMBL/GenBank/DDBJ databases">
        <title>Genome sequencing of Sunxiuqinia dokdonensis strain SK.</title>
        <authorList>
            <person name="Ahn S."/>
            <person name="Kim B.-C."/>
        </authorList>
    </citation>
    <scope>NUCLEOTIDE SEQUENCE [LARGE SCALE GENOMIC DNA]</scope>
    <source>
        <strain evidence="3">SK</strain>
    </source>
</reference>
<proteinExistence type="predicted"/>
<dbReference type="EMBL" id="LGIA01000073">
    <property type="protein sequence ID" value="KOH45749.1"/>
    <property type="molecule type" value="Genomic_DNA"/>
</dbReference>
<comment type="caution">
    <text evidence="2">The sequence shown here is derived from an EMBL/GenBank/DDBJ whole genome shotgun (WGS) entry which is preliminary data.</text>
</comment>
<feature type="domain" description="DUF4185" evidence="1">
    <location>
        <begin position="168"/>
        <end position="475"/>
    </location>
</feature>
<evidence type="ECO:0000313" key="2">
    <source>
        <dbReference type="EMBL" id="KOH45749.1"/>
    </source>
</evidence>
<accession>A0A0L8VBC5</accession>
<evidence type="ECO:0000259" key="1">
    <source>
        <dbReference type="Pfam" id="PF13810"/>
    </source>
</evidence>
<organism evidence="2 3">
    <name type="scientific">Sunxiuqinia dokdonensis</name>
    <dbReference type="NCBI Taxonomy" id="1409788"/>
    <lineage>
        <taxon>Bacteria</taxon>
        <taxon>Pseudomonadati</taxon>
        <taxon>Bacteroidota</taxon>
        <taxon>Bacteroidia</taxon>
        <taxon>Marinilabiliales</taxon>
        <taxon>Prolixibacteraceae</taxon>
        <taxon>Sunxiuqinia</taxon>
    </lineage>
</organism>
<dbReference type="RefSeq" id="WP_053181128.1">
    <property type="nucleotide sequence ID" value="NZ_LGIA01000073.1"/>
</dbReference>
<dbReference type="InterPro" id="IPR025442">
    <property type="entry name" value="DUF4185"/>
</dbReference>
<dbReference type="OrthoDB" id="284233at2"/>
<dbReference type="Proteomes" id="UP000036958">
    <property type="component" value="Unassembled WGS sequence"/>
</dbReference>
<keyword evidence="3" id="KW-1185">Reference proteome</keyword>
<name>A0A0L8VBC5_9BACT</name>
<sequence>MIYNSLVKEKIKPGITSGNTLCIILFCSALLLFSCSKDDDDEPYLPVDEIAASETNLVPDKETKTVTTTLTFQNLDAIDYISVKKNGGDNYSAEIDKSELSSSYSFKYVIQESDPEAFKLVLSAIYKDGNKSNNLSLSIDNRWGFFIRGVNRIARVTGTPMADETFPSPNNTALNWNLGGTDLGIIWEMGPGKYGIFFGDTFGRDFNPNPSNPGPNGGSWRSNVLAYSDDDNLEDGLSFSSMATDERGDAREIVYGGKDVSGNGDWTSIPTAAIRANGIDYVHYFNIRNWTGWVTNYSGMYKSVDNGQTWTKCEDVSFSSYSNFGQVGYFKKDGYVYMIGTQTGRDSSAKLARFIESDIEKQANYEYWNGASGQWLTGDESKASVIIDDRVGELSFIYNQTLEKWIIAYFSSDRYNITMRTAENITGPWSEPYELAAGTEYAQLYGSYFHPLSVTGNKLYFTMSIWMPYNVFLMKAEIADMGDFSD</sequence>
<protein>
    <recommendedName>
        <fullName evidence="1">DUF4185 domain-containing protein</fullName>
    </recommendedName>
</protein>